<organism evidence="1 2">
    <name type="scientific">Thalassobellus suaedae</name>
    <dbReference type="NCBI Taxonomy" id="3074124"/>
    <lineage>
        <taxon>Bacteria</taxon>
        <taxon>Pseudomonadati</taxon>
        <taxon>Bacteroidota</taxon>
        <taxon>Flavobacteriia</taxon>
        <taxon>Flavobacteriales</taxon>
        <taxon>Flavobacteriaceae</taxon>
        <taxon>Thalassobellus</taxon>
    </lineage>
</organism>
<protein>
    <submittedName>
        <fullName evidence="1">Uncharacterized protein</fullName>
    </submittedName>
</protein>
<evidence type="ECO:0000313" key="1">
    <source>
        <dbReference type="EMBL" id="WNH10025.1"/>
    </source>
</evidence>
<proteinExistence type="predicted"/>
<name>A0ABY9XW96_9FLAO</name>
<dbReference type="RefSeq" id="WP_415866374.1">
    <property type="nucleotide sequence ID" value="NZ_CP134537.1"/>
</dbReference>
<gene>
    <name evidence="1" type="ORF">RHP51_04830</name>
</gene>
<evidence type="ECO:0000313" key="2">
    <source>
        <dbReference type="Proteomes" id="UP001302806"/>
    </source>
</evidence>
<accession>A0ABY9XW96</accession>
<dbReference type="Proteomes" id="UP001302806">
    <property type="component" value="Chromosome"/>
</dbReference>
<sequence>MNYKEIRIGNLVQDEQNEIITVNHIEKTGINANFSWGDSSALEYDMDKIKPISLNEGWLIKFGFKKNGNEWMGVICLEENKTELYYSGGEGVKLSEDIKYIHQLQNLVFALTYKELTVSS</sequence>
<reference evidence="1 2" key="1">
    <citation type="submission" date="2023-09" db="EMBL/GenBank/DDBJ databases">
        <title>Thalassobella suaedae gen. nov., sp. nov., a marine bacterium of the family Flavobacteriaceae isolated from a halophyte Suaeda japonica.</title>
        <authorList>
            <person name="Lee S.Y."/>
            <person name="Hwang C.Y."/>
        </authorList>
    </citation>
    <scope>NUCLEOTIDE SEQUENCE [LARGE SCALE GENOMIC DNA]</scope>
    <source>
        <strain evidence="1 2">HL-DH14</strain>
    </source>
</reference>
<dbReference type="EMBL" id="CP134537">
    <property type="protein sequence ID" value="WNH10025.1"/>
    <property type="molecule type" value="Genomic_DNA"/>
</dbReference>